<dbReference type="EMBL" id="JAEAGR010000013">
    <property type="protein sequence ID" value="MBH1941637.1"/>
    <property type="molecule type" value="Genomic_DNA"/>
</dbReference>
<dbReference type="AlphaFoldDB" id="A0A8J7KXC6"/>
<organism evidence="1 2">
    <name type="scientific">Mobilitalea sibirica</name>
    <dbReference type="NCBI Taxonomy" id="1462919"/>
    <lineage>
        <taxon>Bacteria</taxon>
        <taxon>Bacillati</taxon>
        <taxon>Bacillota</taxon>
        <taxon>Clostridia</taxon>
        <taxon>Lachnospirales</taxon>
        <taxon>Lachnospiraceae</taxon>
        <taxon>Mobilitalea</taxon>
    </lineage>
</organism>
<reference evidence="1" key="1">
    <citation type="submission" date="2020-12" db="EMBL/GenBank/DDBJ databases">
        <title>M. sibirica DSM 26468T genome.</title>
        <authorList>
            <person name="Thieme N."/>
            <person name="Rettenmaier R."/>
            <person name="Zverlov V."/>
            <person name="Liebl W."/>
        </authorList>
    </citation>
    <scope>NUCLEOTIDE SEQUENCE</scope>
    <source>
        <strain evidence="1">DSM 26468</strain>
    </source>
</reference>
<sequence>MPVPKSVVKINKKGVQYTSSVDRAQYTIRELTRAALRDVGKFICRKFRDSYYSHFSRKRGRVGKYTQYWVKYKQKQLELQVGLKPFAFYGGFQELGSSKTTRLGLLSNAAENNIAEIVKIESKYLSALEDEAEALSLISEDDYEGGADG</sequence>
<gene>
    <name evidence="1" type="ORF">I5677_12110</name>
</gene>
<dbReference type="RefSeq" id="WP_197661885.1">
    <property type="nucleotide sequence ID" value="NZ_JAEAGR010000013.1"/>
</dbReference>
<evidence type="ECO:0000313" key="1">
    <source>
        <dbReference type="EMBL" id="MBH1941637.1"/>
    </source>
</evidence>
<accession>A0A8J7KXC6</accession>
<name>A0A8J7KXC6_9FIRM</name>
<protein>
    <submittedName>
        <fullName evidence="1">Uncharacterized protein</fullName>
    </submittedName>
</protein>
<dbReference type="Proteomes" id="UP000623269">
    <property type="component" value="Unassembled WGS sequence"/>
</dbReference>
<evidence type="ECO:0000313" key="2">
    <source>
        <dbReference type="Proteomes" id="UP000623269"/>
    </source>
</evidence>
<keyword evidence="2" id="KW-1185">Reference proteome</keyword>
<proteinExistence type="predicted"/>
<comment type="caution">
    <text evidence="1">The sequence shown here is derived from an EMBL/GenBank/DDBJ whole genome shotgun (WGS) entry which is preliminary data.</text>
</comment>